<name>A0A843WQE1_COLES</name>
<comment type="caution">
    <text evidence="1">The sequence shown here is derived from an EMBL/GenBank/DDBJ whole genome shotgun (WGS) entry which is preliminary data.</text>
</comment>
<evidence type="ECO:0000313" key="2">
    <source>
        <dbReference type="Proteomes" id="UP000652761"/>
    </source>
</evidence>
<organism evidence="1 2">
    <name type="scientific">Colocasia esculenta</name>
    <name type="common">Wild taro</name>
    <name type="synonym">Arum esculentum</name>
    <dbReference type="NCBI Taxonomy" id="4460"/>
    <lineage>
        <taxon>Eukaryota</taxon>
        <taxon>Viridiplantae</taxon>
        <taxon>Streptophyta</taxon>
        <taxon>Embryophyta</taxon>
        <taxon>Tracheophyta</taxon>
        <taxon>Spermatophyta</taxon>
        <taxon>Magnoliopsida</taxon>
        <taxon>Liliopsida</taxon>
        <taxon>Araceae</taxon>
        <taxon>Aroideae</taxon>
        <taxon>Colocasieae</taxon>
        <taxon>Colocasia</taxon>
    </lineage>
</organism>
<dbReference type="EMBL" id="NMUH01005776">
    <property type="protein sequence ID" value="MQM13673.1"/>
    <property type="molecule type" value="Genomic_DNA"/>
</dbReference>
<keyword evidence="2" id="KW-1185">Reference proteome</keyword>
<dbReference type="AlphaFoldDB" id="A0A843WQE1"/>
<dbReference type="Proteomes" id="UP000652761">
    <property type="component" value="Unassembled WGS sequence"/>
</dbReference>
<protein>
    <submittedName>
        <fullName evidence="1">Uncharacterized protein</fullName>
    </submittedName>
</protein>
<evidence type="ECO:0000313" key="1">
    <source>
        <dbReference type="EMBL" id="MQM13673.1"/>
    </source>
</evidence>
<reference evidence="1" key="1">
    <citation type="submission" date="2017-07" db="EMBL/GenBank/DDBJ databases">
        <title>Taro Niue Genome Assembly and Annotation.</title>
        <authorList>
            <person name="Atibalentja N."/>
            <person name="Keating K."/>
            <person name="Fields C.J."/>
        </authorList>
    </citation>
    <scope>NUCLEOTIDE SEQUENCE</scope>
    <source>
        <strain evidence="1">Niue_2</strain>
        <tissue evidence="1">Leaf</tissue>
    </source>
</reference>
<sequence>MFDPVTMSLEVKLFLFSDLYLISINPKVVKMRSLSQKFHFLFLRYHNKGLVRNAAYFLYFIHLFLPDAPESFNQEGYPYFLQDKGMKQRI</sequence>
<gene>
    <name evidence="1" type="ORF">Taro_046597</name>
</gene>
<proteinExistence type="predicted"/>
<accession>A0A843WQE1</accession>